<comment type="caution">
    <text evidence="1">The sequence shown here is derived from an EMBL/GenBank/DDBJ whole genome shotgun (WGS) entry which is preliminary data.</text>
</comment>
<name>A0A1Q9CSY5_SYMMI</name>
<evidence type="ECO:0000313" key="1">
    <source>
        <dbReference type="EMBL" id="OLP86044.1"/>
    </source>
</evidence>
<gene>
    <name evidence="1" type="ORF">AK812_SmicGene32887</name>
</gene>
<evidence type="ECO:0000313" key="2">
    <source>
        <dbReference type="Proteomes" id="UP000186817"/>
    </source>
</evidence>
<proteinExistence type="predicted"/>
<protein>
    <submittedName>
        <fullName evidence="1">Uncharacterized protein</fullName>
    </submittedName>
</protein>
<reference evidence="1 2" key="1">
    <citation type="submission" date="2016-02" db="EMBL/GenBank/DDBJ databases">
        <title>Genome analysis of coral dinoflagellate symbionts highlights evolutionary adaptations to a symbiotic lifestyle.</title>
        <authorList>
            <person name="Aranda M."/>
            <person name="Li Y."/>
            <person name="Liew Y.J."/>
            <person name="Baumgarten S."/>
            <person name="Simakov O."/>
            <person name="Wilson M."/>
            <person name="Piel J."/>
            <person name="Ashoor H."/>
            <person name="Bougouffa S."/>
            <person name="Bajic V.B."/>
            <person name="Ryu T."/>
            <person name="Ravasi T."/>
            <person name="Bayer T."/>
            <person name="Micklem G."/>
            <person name="Kim H."/>
            <person name="Bhak J."/>
            <person name="Lajeunesse T.C."/>
            <person name="Voolstra C.R."/>
        </authorList>
    </citation>
    <scope>NUCLEOTIDE SEQUENCE [LARGE SCALE GENOMIC DNA]</scope>
    <source>
        <strain evidence="1 2">CCMP2467</strain>
    </source>
</reference>
<dbReference type="EMBL" id="LSRX01000939">
    <property type="protein sequence ID" value="OLP86044.1"/>
    <property type="molecule type" value="Genomic_DNA"/>
</dbReference>
<dbReference type="AlphaFoldDB" id="A0A1Q9CSY5"/>
<sequence>MHRYGCGIVWRPTDDLDSSGCRFLAEEIGSGAAAPAMSISKAAKIANAFVEDGLRPATAKELARKSRSRDFWRWMKLPFEPYSVELPLNKAGLDPYVVMENINFVLPSDMLHEMFRTNVCMHLLNLGTIRDIIASCLTSWILAGLLQKHMGTAYDDVNKALHRFTYHGKAWAKTVGEELNIEDMYLQQ</sequence>
<keyword evidence="2" id="KW-1185">Reference proteome</keyword>
<accession>A0A1Q9CSY5</accession>
<organism evidence="1 2">
    <name type="scientific">Symbiodinium microadriaticum</name>
    <name type="common">Dinoflagellate</name>
    <name type="synonym">Zooxanthella microadriatica</name>
    <dbReference type="NCBI Taxonomy" id="2951"/>
    <lineage>
        <taxon>Eukaryota</taxon>
        <taxon>Sar</taxon>
        <taxon>Alveolata</taxon>
        <taxon>Dinophyceae</taxon>
        <taxon>Suessiales</taxon>
        <taxon>Symbiodiniaceae</taxon>
        <taxon>Symbiodinium</taxon>
    </lineage>
</organism>
<dbReference type="Proteomes" id="UP000186817">
    <property type="component" value="Unassembled WGS sequence"/>
</dbReference>
<dbReference type="OrthoDB" id="417720at2759"/>